<dbReference type="InterPro" id="IPR027365">
    <property type="entry name" value="GNAT_acetyltra_YdfB-like"/>
</dbReference>
<evidence type="ECO:0000313" key="2">
    <source>
        <dbReference type="EMBL" id="SDY02224.1"/>
    </source>
</evidence>
<dbReference type="InterPro" id="IPR016181">
    <property type="entry name" value="Acyl_CoA_acyltransferase"/>
</dbReference>
<evidence type="ECO:0000313" key="3">
    <source>
        <dbReference type="Proteomes" id="UP000198935"/>
    </source>
</evidence>
<dbReference type="SUPFAM" id="SSF55729">
    <property type="entry name" value="Acyl-CoA N-acyltransferases (Nat)"/>
    <property type="match status" value="1"/>
</dbReference>
<dbReference type="Pfam" id="PF12746">
    <property type="entry name" value="GNAT_acetyltran"/>
    <property type="match status" value="1"/>
</dbReference>
<dbReference type="OrthoDB" id="248489at2"/>
<sequence length="270" mass="30516">MIRRLSLSDHEACFRLLKTRPAENLFIIGDIEAFGYDQSFQKLWGEFNSQGELIAVLLKYEQNYIPFASGPFHAEKFAEIMCSDPEFSMMSGLKEMTAMIEPFLTRKQQRKRETYYAKCTRIGFGITAAADTSNVKQAVPDDADAILRFLKTIPEFNDGMGTVESKRRNLGRGTSRTFYIEDEGEIVSTASTAAENSLSAMIVAVATSASHKRKGLASQCLVKLVRELLDEGKQLCLFYDNPEAGSIYKRIGFEDIGFWMMYTYEKEEGK</sequence>
<dbReference type="Gene3D" id="3.40.630.30">
    <property type="match status" value="1"/>
</dbReference>
<reference evidence="3" key="1">
    <citation type="submission" date="2016-10" db="EMBL/GenBank/DDBJ databases">
        <authorList>
            <person name="Varghese N."/>
            <person name="Submissions S."/>
        </authorList>
    </citation>
    <scope>NUCLEOTIDE SEQUENCE [LARGE SCALE GENOMIC DNA]</scope>
    <source>
        <strain evidence="3">SP</strain>
    </source>
</reference>
<name>A0A1H3GIA7_9BACI</name>
<proteinExistence type="predicted"/>
<gene>
    <name evidence="2" type="ORF">SAMN05421736_101160</name>
</gene>
<feature type="domain" description="N-acetyltransferase" evidence="1">
    <location>
        <begin position="133"/>
        <end position="270"/>
    </location>
</feature>
<dbReference type="EMBL" id="FNPI01000001">
    <property type="protein sequence ID" value="SDY02224.1"/>
    <property type="molecule type" value="Genomic_DNA"/>
</dbReference>
<accession>A0A1H3GIA7</accession>
<dbReference type="Proteomes" id="UP000198935">
    <property type="component" value="Unassembled WGS sequence"/>
</dbReference>
<dbReference type="AlphaFoldDB" id="A0A1H3GIA7"/>
<organism evidence="2 3">
    <name type="scientific">Evansella caseinilytica</name>
    <dbReference type="NCBI Taxonomy" id="1503961"/>
    <lineage>
        <taxon>Bacteria</taxon>
        <taxon>Bacillati</taxon>
        <taxon>Bacillota</taxon>
        <taxon>Bacilli</taxon>
        <taxon>Bacillales</taxon>
        <taxon>Bacillaceae</taxon>
        <taxon>Evansella</taxon>
    </lineage>
</organism>
<dbReference type="GO" id="GO:0016747">
    <property type="term" value="F:acyltransferase activity, transferring groups other than amino-acyl groups"/>
    <property type="evidence" value="ECO:0007669"/>
    <property type="project" value="InterPro"/>
</dbReference>
<keyword evidence="3" id="KW-1185">Reference proteome</keyword>
<dbReference type="InterPro" id="IPR000182">
    <property type="entry name" value="GNAT_dom"/>
</dbReference>
<evidence type="ECO:0000259" key="1">
    <source>
        <dbReference type="PROSITE" id="PS51186"/>
    </source>
</evidence>
<dbReference type="PROSITE" id="PS51186">
    <property type="entry name" value="GNAT"/>
    <property type="match status" value="1"/>
</dbReference>
<dbReference type="STRING" id="1503961.SAMN05421736_101160"/>
<protein>
    <recommendedName>
        <fullName evidence="1">N-acetyltransferase domain-containing protein</fullName>
    </recommendedName>
</protein>